<evidence type="ECO:0008006" key="6">
    <source>
        <dbReference type="Google" id="ProtNLM"/>
    </source>
</evidence>
<evidence type="ECO:0000313" key="4">
    <source>
        <dbReference type="EMBL" id="SDP82200.1"/>
    </source>
</evidence>
<accession>A0A1H0VUT2</accession>
<name>A0A1H0VUT2_9CLOT</name>
<proteinExistence type="predicted"/>
<evidence type="ECO:0000259" key="2">
    <source>
        <dbReference type="Pfam" id="PF13786"/>
    </source>
</evidence>
<dbReference type="AlphaFoldDB" id="A0A1H0VUT2"/>
<protein>
    <recommendedName>
        <fullName evidence="6">DUF4179 domain-containing protein</fullName>
    </recommendedName>
</protein>
<feature type="transmembrane region" description="Helical" evidence="1">
    <location>
        <begin position="47"/>
        <end position="65"/>
    </location>
</feature>
<dbReference type="EMBL" id="FNJM01000020">
    <property type="protein sequence ID" value="SDP82200.1"/>
    <property type="molecule type" value="Genomic_DNA"/>
</dbReference>
<gene>
    <name evidence="4" type="ORF">SAMN04488529_1207</name>
</gene>
<dbReference type="STRING" id="94869.SAMN04488529_1207"/>
<feature type="domain" description="DUF4179" evidence="2">
    <location>
        <begin position="45"/>
        <end position="133"/>
    </location>
</feature>
<reference evidence="4 5" key="1">
    <citation type="submission" date="2016-10" db="EMBL/GenBank/DDBJ databases">
        <authorList>
            <person name="de Groot N.N."/>
        </authorList>
    </citation>
    <scope>NUCLEOTIDE SEQUENCE [LARGE SCALE GENOMIC DNA]</scope>
    <source>
        <strain evidence="4 5">DSM 12272</strain>
    </source>
</reference>
<sequence>MDDFDKLVKSKIKNEKWKTSIAFDNTIKTSLDGLENRKIKRITPRKIIAIVAMITVVNVTTVFAMTPQGKEMIKGVVEFFNGQYGQEYISNKDNFDKFNKEKGITVEDKGIKVTLDNVAVDDNFLNTFYTIESTEPIKKVEEDTGWTALFTSPFLRLTINGDEKYMGNNNDNDAYFQSDKVLKIMQRENISQVNLNDTFDLRITCDEIFGEKGNWTIDTKVSKKDAKVETISVNPNKKATINLSDFKHDINIEKVTLSPFGNQIVISEETSEDRFFHSFALYDDKGNSLDVINTDLQGSSSGKVTNSYEFIKANKDMQYVTLVPIEWEDKQQEKDKLKSDLNSFPVILNVSENGKLIIQDIQLENNELKVAYKKEGVVVSDAMFSFYDEDGKDIDFGQGYANSKVDRQNGIYTETLKFTNENIDISKIKKIGVYDQDDYKLLKNQAIKIDLK</sequence>
<evidence type="ECO:0000259" key="3">
    <source>
        <dbReference type="Pfam" id="PF18705"/>
    </source>
</evidence>
<dbReference type="Pfam" id="PF13786">
    <property type="entry name" value="DUF4179"/>
    <property type="match status" value="1"/>
</dbReference>
<organism evidence="4 5">
    <name type="scientific">Clostridium gasigenes</name>
    <dbReference type="NCBI Taxonomy" id="94869"/>
    <lineage>
        <taxon>Bacteria</taxon>
        <taxon>Bacillati</taxon>
        <taxon>Bacillota</taxon>
        <taxon>Clostridia</taxon>
        <taxon>Eubacteriales</taxon>
        <taxon>Clostridiaceae</taxon>
        <taxon>Clostridium</taxon>
    </lineage>
</organism>
<evidence type="ECO:0000313" key="5">
    <source>
        <dbReference type="Proteomes" id="UP000198597"/>
    </source>
</evidence>
<keyword evidence="1" id="KW-0472">Membrane</keyword>
<evidence type="ECO:0000256" key="1">
    <source>
        <dbReference type="SAM" id="Phobius"/>
    </source>
</evidence>
<keyword evidence="1" id="KW-0812">Transmembrane</keyword>
<dbReference type="RefSeq" id="WP_089973305.1">
    <property type="nucleotide sequence ID" value="NZ_FNJM01000020.1"/>
</dbReference>
<feature type="domain" description="DUF5643" evidence="3">
    <location>
        <begin position="231"/>
        <end position="340"/>
    </location>
</feature>
<dbReference type="InterPro" id="IPR040680">
    <property type="entry name" value="DUF5643"/>
</dbReference>
<keyword evidence="5" id="KW-1185">Reference proteome</keyword>
<dbReference type="InterPro" id="IPR025436">
    <property type="entry name" value="DUF4179"/>
</dbReference>
<dbReference type="OrthoDB" id="1838966at2"/>
<dbReference type="Pfam" id="PF18705">
    <property type="entry name" value="DUF5643"/>
    <property type="match status" value="1"/>
</dbReference>
<dbReference type="Gene3D" id="2.60.40.1630">
    <property type="entry name" value="bacillus anthracis domain"/>
    <property type="match status" value="1"/>
</dbReference>
<dbReference type="Proteomes" id="UP000198597">
    <property type="component" value="Unassembled WGS sequence"/>
</dbReference>
<keyword evidence="1" id="KW-1133">Transmembrane helix</keyword>